<evidence type="ECO:0000256" key="1">
    <source>
        <dbReference type="SAM" id="Phobius"/>
    </source>
</evidence>
<organism evidence="3 4">
    <name type="scientific">Pedococcus dokdonensis</name>
    <dbReference type="NCBI Taxonomy" id="443156"/>
    <lineage>
        <taxon>Bacteria</taxon>
        <taxon>Bacillati</taxon>
        <taxon>Actinomycetota</taxon>
        <taxon>Actinomycetes</taxon>
        <taxon>Micrococcales</taxon>
        <taxon>Intrasporangiaceae</taxon>
        <taxon>Pedococcus</taxon>
    </lineage>
</organism>
<feature type="transmembrane region" description="Helical" evidence="1">
    <location>
        <begin position="263"/>
        <end position="280"/>
    </location>
</feature>
<proteinExistence type="predicted"/>
<keyword evidence="3" id="KW-0012">Acyltransferase</keyword>
<evidence type="ECO:0000313" key="4">
    <source>
        <dbReference type="Proteomes" id="UP000199077"/>
    </source>
</evidence>
<reference evidence="4" key="1">
    <citation type="submission" date="2016-10" db="EMBL/GenBank/DDBJ databases">
        <authorList>
            <person name="Varghese N."/>
            <person name="Submissions S."/>
        </authorList>
    </citation>
    <scope>NUCLEOTIDE SEQUENCE [LARGE SCALE GENOMIC DNA]</scope>
    <source>
        <strain evidence="4">DSM 22329</strain>
    </source>
</reference>
<feature type="transmembrane region" description="Helical" evidence="1">
    <location>
        <begin position="406"/>
        <end position="424"/>
    </location>
</feature>
<keyword evidence="1" id="KW-1133">Transmembrane helix</keyword>
<keyword evidence="1" id="KW-0812">Transmembrane</keyword>
<accession>A0A1H0T5H3</accession>
<feature type="transmembrane region" description="Helical" evidence="1">
    <location>
        <begin position="166"/>
        <end position="186"/>
    </location>
</feature>
<gene>
    <name evidence="3" type="ORF">SAMN04489867_2635</name>
</gene>
<feature type="transmembrane region" description="Helical" evidence="1">
    <location>
        <begin position="104"/>
        <end position="126"/>
    </location>
</feature>
<protein>
    <submittedName>
        <fullName evidence="3">Acyltransferase family protein</fullName>
    </submittedName>
</protein>
<feature type="transmembrane region" description="Helical" evidence="1">
    <location>
        <begin position="344"/>
        <end position="363"/>
    </location>
</feature>
<dbReference type="GO" id="GO:0016747">
    <property type="term" value="F:acyltransferase activity, transferring groups other than amino-acyl groups"/>
    <property type="evidence" value="ECO:0007669"/>
    <property type="project" value="InterPro"/>
</dbReference>
<feature type="transmembrane region" description="Helical" evidence="1">
    <location>
        <begin position="61"/>
        <end position="83"/>
    </location>
</feature>
<feature type="transmembrane region" description="Helical" evidence="1">
    <location>
        <begin position="292"/>
        <end position="324"/>
    </location>
</feature>
<keyword evidence="1" id="KW-0472">Membrane</keyword>
<feature type="transmembrane region" description="Helical" evidence="1">
    <location>
        <begin position="224"/>
        <end position="243"/>
    </location>
</feature>
<keyword evidence="3" id="KW-0808">Transferase</keyword>
<feature type="transmembrane region" description="Helical" evidence="1">
    <location>
        <begin position="375"/>
        <end position="400"/>
    </location>
</feature>
<evidence type="ECO:0000313" key="3">
    <source>
        <dbReference type="EMBL" id="SDP48828.1"/>
    </source>
</evidence>
<feature type="transmembrane region" description="Helical" evidence="1">
    <location>
        <begin position="192"/>
        <end position="212"/>
    </location>
</feature>
<dbReference type="AlphaFoldDB" id="A0A1H0T5H3"/>
<feature type="transmembrane region" description="Helical" evidence="1">
    <location>
        <begin position="138"/>
        <end position="159"/>
    </location>
</feature>
<feature type="domain" description="Acyltransferase 3" evidence="2">
    <location>
        <begin position="18"/>
        <end position="358"/>
    </location>
</feature>
<dbReference type="InterPro" id="IPR002656">
    <property type="entry name" value="Acyl_transf_3_dom"/>
</dbReference>
<dbReference type="EMBL" id="LT629711">
    <property type="protein sequence ID" value="SDP48828.1"/>
    <property type="molecule type" value="Genomic_DNA"/>
</dbReference>
<dbReference type="RefSeq" id="WP_091786252.1">
    <property type="nucleotide sequence ID" value="NZ_LT629711.1"/>
</dbReference>
<dbReference type="STRING" id="443156.SAMN04489867_2635"/>
<keyword evidence="4" id="KW-1185">Reference proteome</keyword>
<feature type="transmembrane region" description="Helical" evidence="1">
    <location>
        <begin position="20"/>
        <end position="41"/>
    </location>
</feature>
<dbReference type="Pfam" id="PF01757">
    <property type="entry name" value="Acyl_transf_3"/>
    <property type="match status" value="1"/>
</dbReference>
<dbReference type="OrthoDB" id="8206682at2"/>
<evidence type="ECO:0000259" key="2">
    <source>
        <dbReference type="Pfam" id="PF01757"/>
    </source>
</evidence>
<sequence>MDPRALAAATPADRNRVVDFLRAAAILTVVLGHWLMAAVMVQDGRLVPNAVLNIAPWSHPLTWVFQVMPLFFIVGGYANGLSWRSARRRGDGYAGWLRSRLQRLAAPVLPLLVVWLAIASIAYAAGVPGATLRTASQVALVPTWFLAAYIVVVAVAPLLLALWERVGWWSVAAGLAVGGLVDWWSIAGDNHWVGFANYLVVWATVHQLGFAWLDGALASRGRRVALAAAGVVGLVALVSAGPYPVSMIGVDGAVLNNSYPTRVTLAFLGLAQAGVVLLAERRLATLLERPRIWAVAVVINLRIMSLYLWHLTAMVLVIGMSLLAGGLGLRAAPLTGSWWATRPVWFAVLASVTGGLVLVFGRFETPIRDRRPAPAVWRPAVATAAVCGGLGVMAASGIVSREGVHWIWPLLPVAAVVGLGVVPLPHRRTEQ</sequence>
<name>A0A1H0T5H3_9MICO</name>
<dbReference type="Proteomes" id="UP000199077">
    <property type="component" value="Chromosome I"/>
</dbReference>